<dbReference type="PANTHER" id="PTHR21368">
    <property type="entry name" value="50S RIBOSOMAL PROTEIN L9"/>
    <property type="match status" value="1"/>
</dbReference>
<sequence>MWSSCRVLPDLLRVQTMVHTGIRCLTLTPAQHTVVVERWWQVPLSKRGSPPRLNPRRHRIYKVVEDKKHEPQEKMELILTQTVPKLGGRGDTVFVKKSVGRNKLLPDGLAVYASPENKETFAEELKLRQQGKSEERLQTRTGQMTVDFLKRIKLTIHQMPTDNFQVTKEVVCRRFLKKFLLVVPLHTLTLQQEPIKELGDYWCEVTVNGMDTVRVPLSIIPYEDQSAVYQKQLKAKRLEQKLANSESASEDDIDVNSLTDDTTPSGDDPKKE</sequence>
<dbReference type="FunFam" id="3.40.5.10:FF:000005">
    <property type="entry name" value="39S ribosomal protein L9, mitochondrial"/>
    <property type="match status" value="1"/>
</dbReference>
<feature type="region of interest" description="Disordered" evidence="9">
    <location>
        <begin position="241"/>
        <end position="272"/>
    </location>
</feature>
<dbReference type="InterPro" id="IPR000244">
    <property type="entry name" value="Ribosomal_bL9"/>
</dbReference>
<feature type="domain" description="Large ribosomal subunit protein bL9m N-terminal" evidence="12">
    <location>
        <begin position="34"/>
        <end position="66"/>
    </location>
</feature>
<accession>A0AAV2KA92</accession>
<keyword evidence="5" id="KW-0496">Mitochondrion</keyword>
<dbReference type="EMBL" id="OZ035838">
    <property type="protein sequence ID" value="CAL1584839.1"/>
    <property type="molecule type" value="Genomic_DNA"/>
</dbReference>
<feature type="domain" description="Large ribosomal subunit protein bL9m C-terminal" evidence="11">
    <location>
        <begin position="135"/>
        <end position="220"/>
    </location>
</feature>
<evidence type="ECO:0000259" key="10">
    <source>
        <dbReference type="Pfam" id="PF01281"/>
    </source>
</evidence>
<evidence type="ECO:0000313" key="13">
    <source>
        <dbReference type="EMBL" id="CAL1584839.1"/>
    </source>
</evidence>
<dbReference type="Pfam" id="PF22078">
    <property type="entry name" value="Ribosomal_bL9m_C"/>
    <property type="match status" value="1"/>
</dbReference>
<evidence type="ECO:0000256" key="4">
    <source>
        <dbReference type="ARBA" id="ARBA00022980"/>
    </source>
</evidence>
<evidence type="ECO:0000256" key="7">
    <source>
        <dbReference type="ARBA" id="ARBA00035194"/>
    </source>
</evidence>
<comment type="subcellular location">
    <subcellularLocation>
        <location evidence="1">Mitochondrion</location>
    </subcellularLocation>
</comment>
<feature type="compositionally biased region" description="Polar residues" evidence="9">
    <location>
        <begin position="256"/>
        <end position="265"/>
    </location>
</feature>
<keyword evidence="3" id="KW-0809">Transit peptide</keyword>
<dbReference type="InterPro" id="IPR020070">
    <property type="entry name" value="Ribosomal_bL9_N"/>
</dbReference>
<evidence type="ECO:0000256" key="9">
    <source>
        <dbReference type="SAM" id="MobiDB-lite"/>
    </source>
</evidence>
<keyword evidence="14" id="KW-1185">Reference proteome</keyword>
<dbReference type="Proteomes" id="UP001497482">
    <property type="component" value="Chromosome 16"/>
</dbReference>
<evidence type="ECO:0000259" key="12">
    <source>
        <dbReference type="Pfam" id="PF25131"/>
    </source>
</evidence>
<feature type="domain" description="Ribosomal protein L9" evidence="10">
    <location>
        <begin position="75"/>
        <end position="120"/>
    </location>
</feature>
<dbReference type="GO" id="GO:0003735">
    <property type="term" value="F:structural constituent of ribosome"/>
    <property type="evidence" value="ECO:0007669"/>
    <property type="project" value="InterPro"/>
</dbReference>
<dbReference type="InterPro" id="IPR054302">
    <property type="entry name" value="Ribosomal_bL9m_C"/>
</dbReference>
<dbReference type="GO" id="GO:0005739">
    <property type="term" value="C:mitochondrion"/>
    <property type="evidence" value="ECO:0007669"/>
    <property type="project" value="UniProtKB-SubCell"/>
</dbReference>
<dbReference type="GO" id="GO:0006412">
    <property type="term" value="P:translation"/>
    <property type="evidence" value="ECO:0007669"/>
    <property type="project" value="InterPro"/>
</dbReference>
<evidence type="ECO:0000256" key="2">
    <source>
        <dbReference type="ARBA" id="ARBA00010605"/>
    </source>
</evidence>
<dbReference type="InterPro" id="IPR056864">
    <property type="entry name" value="MRP-L9_N"/>
</dbReference>
<dbReference type="SUPFAM" id="SSF55658">
    <property type="entry name" value="L9 N-domain-like"/>
    <property type="match status" value="1"/>
</dbReference>
<dbReference type="Pfam" id="PF25131">
    <property type="entry name" value="bL9m_N"/>
    <property type="match status" value="1"/>
</dbReference>
<evidence type="ECO:0000256" key="1">
    <source>
        <dbReference type="ARBA" id="ARBA00004173"/>
    </source>
</evidence>
<gene>
    <name evidence="13" type="ORF">KC01_LOCUS15108</name>
</gene>
<organism evidence="13 14">
    <name type="scientific">Knipowitschia caucasica</name>
    <name type="common">Caucasian dwarf goby</name>
    <name type="synonym">Pomatoschistus caucasicus</name>
    <dbReference type="NCBI Taxonomy" id="637954"/>
    <lineage>
        <taxon>Eukaryota</taxon>
        <taxon>Metazoa</taxon>
        <taxon>Chordata</taxon>
        <taxon>Craniata</taxon>
        <taxon>Vertebrata</taxon>
        <taxon>Euteleostomi</taxon>
        <taxon>Actinopterygii</taxon>
        <taxon>Neopterygii</taxon>
        <taxon>Teleostei</taxon>
        <taxon>Neoteleostei</taxon>
        <taxon>Acanthomorphata</taxon>
        <taxon>Gobiaria</taxon>
        <taxon>Gobiiformes</taxon>
        <taxon>Gobioidei</taxon>
        <taxon>Gobiidae</taxon>
        <taxon>Gobiinae</taxon>
        <taxon>Knipowitschia</taxon>
    </lineage>
</organism>
<dbReference type="Pfam" id="PF01281">
    <property type="entry name" value="Ribosomal_L9_N"/>
    <property type="match status" value="1"/>
</dbReference>
<evidence type="ECO:0000256" key="8">
    <source>
        <dbReference type="ARBA" id="ARBA00035381"/>
    </source>
</evidence>
<reference evidence="13 14" key="1">
    <citation type="submission" date="2024-04" db="EMBL/GenBank/DDBJ databases">
        <authorList>
            <person name="Waldvogel A.-M."/>
            <person name="Schoenle A."/>
        </authorList>
    </citation>
    <scope>NUCLEOTIDE SEQUENCE [LARGE SCALE GENOMIC DNA]</scope>
</reference>
<evidence type="ECO:0000256" key="3">
    <source>
        <dbReference type="ARBA" id="ARBA00022946"/>
    </source>
</evidence>
<comment type="similarity">
    <text evidence="2">Belongs to the bacterial ribosomal protein bL9 family.</text>
</comment>
<evidence type="ECO:0000313" key="14">
    <source>
        <dbReference type="Proteomes" id="UP001497482"/>
    </source>
</evidence>
<dbReference type="GO" id="GO:0005840">
    <property type="term" value="C:ribosome"/>
    <property type="evidence" value="ECO:0007669"/>
    <property type="project" value="UniProtKB-KW"/>
</dbReference>
<dbReference type="InterPro" id="IPR009027">
    <property type="entry name" value="Ribosomal_bL9/RNase_H1_N"/>
</dbReference>
<dbReference type="Gene3D" id="3.40.5.10">
    <property type="entry name" value="Ribosomal protein L9, N-terminal domain"/>
    <property type="match status" value="1"/>
</dbReference>
<proteinExistence type="inferred from homology"/>
<evidence type="ECO:0000256" key="5">
    <source>
        <dbReference type="ARBA" id="ARBA00023128"/>
    </source>
</evidence>
<evidence type="ECO:0000259" key="11">
    <source>
        <dbReference type="Pfam" id="PF22078"/>
    </source>
</evidence>
<dbReference type="InterPro" id="IPR036935">
    <property type="entry name" value="Ribosomal_bL9_N_sf"/>
</dbReference>
<dbReference type="AlphaFoldDB" id="A0AAV2KA92"/>
<name>A0AAV2KA92_KNICA</name>
<evidence type="ECO:0000256" key="6">
    <source>
        <dbReference type="ARBA" id="ARBA00023274"/>
    </source>
</evidence>
<dbReference type="GO" id="GO:1990904">
    <property type="term" value="C:ribonucleoprotein complex"/>
    <property type="evidence" value="ECO:0007669"/>
    <property type="project" value="UniProtKB-KW"/>
</dbReference>
<keyword evidence="6" id="KW-0687">Ribonucleoprotein</keyword>
<keyword evidence="4" id="KW-0689">Ribosomal protein</keyword>
<protein>
    <recommendedName>
        <fullName evidence="7">Large ribosomal subunit protein bL9m</fullName>
    </recommendedName>
    <alternativeName>
        <fullName evidence="8">39S ribosomal protein L9, mitochondrial</fullName>
    </alternativeName>
</protein>